<dbReference type="SUPFAM" id="SSF46894">
    <property type="entry name" value="C-terminal effector domain of the bipartite response regulators"/>
    <property type="match status" value="1"/>
</dbReference>
<dbReference type="GO" id="GO:0032993">
    <property type="term" value="C:protein-DNA complex"/>
    <property type="evidence" value="ECO:0007669"/>
    <property type="project" value="TreeGrafter"/>
</dbReference>
<reference evidence="5" key="1">
    <citation type="submission" date="2019-08" db="EMBL/GenBank/DDBJ databases">
        <authorList>
            <person name="Kucharzyk K."/>
            <person name="Murdoch R.W."/>
            <person name="Higgins S."/>
            <person name="Loffler F."/>
        </authorList>
    </citation>
    <scope>NUCLEOTIDE SEQUENCE</scope>
</reference>
<dbReference type="InterPro" id="IPR036388">
    <property type="entry name" value="WH-like_DNA-bd_sf"/>
</dbReference>
<dbReference type="GO" id="GO:0005829">
    <property type="term" value="C:cytosol"/>
    <property type="evidence" value="ECO:0007669"/>
    <property type="project" value="TreeGrafter"/>
</dbReference>
<dbReference type="PANTHER" id="PTHR48111:SF40">
    <property type="entry name" value="PHOSPHATE REGULON TRANSCRIPTIONAL REGULATORY PROTEIN PHOB"/>
    <property type="match status" value="1"/>
</dbReference>
<dbReference type="AlphaFoldDB" id="A0A645AVU6"/>
<dbReference type="Gene3D" id="1.10.10.10">
    <property type="entry name" value="Winged helix-like DNA-binding domain superfamily/Winged helix DNA-binding domain"/>
    <property type="match status" value="1"/>
</dbReference>
<evidence type="ECO:0000259" key="4">
    <source>
        <dbReference type="PROSITE" id="PS51755"/>
    </source>
</evidence>
<evidence type="ECO:0000256" key="2">
    <source>
        <dbReference type="ARBA" id="ARBA00023012"/>
    </source>
</evidence>
<keyword evidence="2" id="KW-0902">Two-component regulatory system</keyword>
<gene>
    <name evidence="5" type="ORF">SDC9_101808</name>
</gene>
<dbReference type="GO" id="GO:0000156">
    <property type="term" value="F:phosphorelay response regulator activity"/>
    <property type="evidence" value="ECO:0007669"/>
    <property type="project" value="TreeGrafter"/>
</dbReference>
<evidence type="ECO:0000256" key="3">
    <source>
        <dbReference type="ARBA" id="ARBA00023125"/>
    </source>
</evidence>
<feature type="domain" description="OmpR/PhoB-type" evidence="4">
    <location>
        <begin position="66"/>
        <end position="165"/>
    </location>
</feature>
<protein>
    <recommendedName>
        <fullName evidence="4">OmpR/PhoB-type domain-containing protein</fullName>
    </recommendedName>
</protein>
<dbReference type="PROSITE" id="PS51755">
    <property type="entry name" value="OMPR_PHOB"/>
    <property type="match status" value="1"/>
</dbReference>
<dbReference type="SMART" id="SM00862">
    <property type="entry name" value="Trans_reg_C"/>
    <property type="match status" value="1"/>
</dbReference>
<dbReference type="PANTHER" id="PTHR48111">
    <property type="entry name" value="REGULATOR OF RPOS"/>
    <property type="match status" value="1"/>
</dbReference>
<dbReference type="InterPro" id="IPR039420">
    <property type="entry name" value="WalR-like"/>
</dbReference>
<dbReference type="GO" id="GO:0000976">
    <property type="term" value="F:transcription cis-regulatory region binding"/>
    <property type="evidence" value="ECO:0007669"/>
    <property type="project" value="TreeGrafter"/>
</dbReference>
<sequence>MKKNISFIPMDSILSKWLYDKLKREPPETACVDELMTGLHELMTGEVSTLMLGAQDGMGSFPGTADDGICVGELSVRPKNRKVMFRGVEVNLTPKEFDILYFLIQNRGEVFTKEQIYRSVWGEDFLLADSNIMAFIRKLRKKIEPNPDAPEYILTIWGIGYKFNDNP</sequence>
<keyword evidence="3" id="KW-0238">DNA-binding</keyword>
<dbReference type="Pfam" id="PF00486">
    <property type="entry name" value="Trans_reg_C"/>
    <property type="match status" value="1"/>
</dbReference>
<dbReference type="EMBL" id="VSSQ01015076">
    <property type="protein sequence ID" value="MPM55023.1"/>
    <property type="molecule type" value="Genomic_DNA"/>
</dbReference>
<name>A0A645AVU6_9ZZZZ</name>
<dbReference type="CDD" id="cd00383">
    <property type="entry name" value="trans_reg_C"/>
    <property type="match status" value="1"/>
</dbReference>
<evidence type="ECO:0000256" key="1">
    <source>
        <dbReference type="ARBA" id="ARBA00022553"/>
    </source>
</evidence>
<accession>A0A645AVU6</accession>
<dbReference type="FunFam" id="1.10.10.10:FF:000018">
    <property type="entry name" value="DNA-binding response regulator ResD"/>
    <property type="match status" value="1"/>
</dbReference>
<dbReference type="InterPro" id="IPR016032">
    <property type="entry name" value="Sig_transdc_resp-reg_C-effctor"/>
</dbReference>
<organism evidence="5">
    <name type="scientific">bioreactor metagenome</name>
    <dbReference type="NCBI Taxonomy" id="1076179"/>
    <lineage>
        <taxon>unclassified sequences</taxon>
        <taxon>metagenomes</taxon>
        <taxon>ecological metagenomes</taxon>
    </lineage>
</organism>
<keyword evidence="1" id="KW-0597">Phosphoprotein</keyword>
<evidence type="ECO:0000313" key="5">
    <source>
        <dbReference type="EMBL" id="MPM55023.1"/>
    </source>
</evidence>
<dbReference type="GO" id="GO:0006355">
    <property type="term" value="P:regulation of DNA-templated transcription"/>
    <property type="evidence" value="ECO:0007669"/>
    <property type="project" value="InterPro"/>
</dbReference>
<dbReference type="InterPro" id="IPR001867">
    <property type="entry name" value="OmpR/PhoB-type_DNA-bd"/>
</dbReference>
<proteinExistence type="predicted"/>
<comment type="caution">
    <text evidence="5">The sequence shown here is derived from an EMBL/GenBank/DDBJ whole genome shotgun (WGS) entry which is preliminary data.</text>
</comment>